<feature type="domain" description="DUF305" evidence="2">
    <location>
        <begin position="29"/>
        <end position="116"/>
    </location>
</feature>
<sequence length="123" mass="13803">MKKILPLTAILMGMLSFGAMANDMHGHMSNNSSSMNSPMQKELNESMSKMHANMEKGMNSQNADVAFAQGMIAHHYGAIDMSKIELKYGKDPEMRKLAQEIIDAQGPEIDQMQKWLEKNNTKK</sequence>
<dbReference type="Proteomes" id="UP000094023">
    <property type="component" value="Unassembled WGS sequence"/>
</dbReference>
<keyword evidence="1" id="KW-0732">Signal</keyword>
<evidence type="ECO:0000313" key="3">
    <source>
        <dbReference type="EMBL" id="OAT37561.1"/>
    </source>
</evidence>
<dbReference type="Gene3D" id="1.20.1260.10">
    <property type="match status" value="1"/>
</dbReference>
<dbReference type="STRING" id="1354337.M983_0337"/>
<evidence type="ECO:0000259" key="2">
    <source>
        <dbReference type="Pfam" id="PF03713"/>
    </source>
</evidence>
<dbReference type="PANTHER" id="PTHR36933">
    <property type="entry name" value="SLL0788 PROTEIN"/>
    <property type="match status" value="1"/>
</dbReference>
<proteinExistence type="predicted"/>
<dbReference type="InterPro" id="IPR005183">
    <property type="entry name" value="DUF305_CopM-like"/>
</dbReference>
<comment type="caution">
    <text evidence="3">The sequence shown here is derived from an EMBL/GenBank/DDBJ whole genome shotgun (WGS) entry which is preliminary data.</text>
</comment>
<accession>A0A198GMX5</accession>
<dbReference type="OrthoDB" id="8603558at2"/>
<dbReference type="PATRIC" id="fig|1354337.4.peg.348"/>
<dbReference type="InterPro" id="IPR012347">
    <property type="entry name" value="Ferritin-like"/>
</dbReference>
<evidence type="ECO:0000256" key="1">
    <source>
        <dbReference type="SAM" id="SignalP"/>
    </source>
</evidence>
<gene>
    <name evidence="3" type="ORF">M983_0337</name>
</gene>
<organism evidence="3 4">
    <name type="scientific">Proteus myxofaciens ATCC 19692</name>
    <dbReference type="NCBI Taxonomy" id="1354337"/>
    <lineage>
        <taxon>Bacteria</taxon>
        <taxon>Pseudomonadati</taxon>
        <taxon>Pseudomonadota</taxon>
        <taxon>Gammaproteobacteria</taxon>
        <taxon>Enterobacterales</taxon>
        <taxon>Morganellaceae</taxon>
        <taxon>Proteus</taxon>
    </lineage>
</organism>
<evidence type="ECO:0000313" key="4">
    <source>
        <dbReference type="Proteomes" id="UP000094023"/>
    </source>
</evidence>
<feature type="signal peptide" evidence="1">
    <location>
        <begin position="1"/>
        <end position="21"/>
    </location>
</feature>
<protein>
    <submittedName>
        <fullName evidence="3">Putative exported protein</fullName>
    </submittedName>
</protein>
<dbReference type="AlphaFoldDB" id="A0A198GMX5"/>
<dbReference type="RefSeq" id="WP_066746070.1">
    <property type="nucleotide sequence ID" value="NZ_LXEN01000014.1"/>
</dbReference>
<name>A0A198GMX5_9GAMM</name>
<feature type="chain" id="PRO_5008279173" evidence="1">
    <location>
        <begin position="22"/>
        <end position="123"/>
    </location>
</feature>
<reference evidence="3 4" key="1">
    <citation type="submission" date="2016-04" db="EMBL/GenBank/DDBJ databases">
        <title>ATOL: Assembling a taxonomically balanced genome-scale reconstruction of the evolutionary history of the Enterobacteriaceae.</title>
        <authorList>
            <person name="Plunkett G.III."/>
            <person name="Neeno-Eckwall E.C."/>
            <person name="Glasner J.D."/>
            <person name="Perna N.T."/>
        </authorList>
    </citation>
    <scope>NUCLEOTIDE SEQUENCE [LARGE SCALE GENOMIC DNA]</scope>
    <source>
        <strain evidence="3 4">ATCC 19692</strain>
    </source>
</reference>
<dbReference type="EMBL" id="LXEN01000014">
    <property type="protein sequence ID" value="OAT37561.1"/>
    <property type="molecule type" value="Genomic_DNA"/>
</dbReference>
<dbReference type="PANTHER" id="PTHR36933:SF1">
    <property type="entry name" value="SLL0788 PROTEIN"/>
    <property type="match status" value="1"/>
</dbReference>
<keyword evidence="4" id="KW-1185">Reference proteome</keyword>
<dbReference type="Pfam" id="PF03713">
    <property type="entry name" value="DUF305"/>
    <property type="match status" value="1"/>
</dbReference>